<gene>
    <name evidence="1" type="ORF">OS493_000920</name>
</gene>
<dbReference type="OrthoDB" id="10261556at2759"/>
<keyword evidence="2" id="KW-1185">Reference proteome</keyword>
<dbReference type="Proteomes" id="UP001163046">
    <property type="component" value="Unassembled WGS sequence"/>
</dbReference>
<dbReference type="EMBL" id="MU825873">
    <property type="protein sequence ID" value="KAJ7387586.1"/>
    <property type="molecule type" value="Genomic_DNA"/>
</dbReference>
<accession>A0A9W9ZTH1</accession>
<dbReference type="AlphaFoldDB" id="A0A9W9ZTH1"/>
<sequence>MGGGVYCLDLDGAQCSNGGRPDYDEKFLEAIDFAFKKCGGVFAPKKEQLQAIYAVVTGKDAFVKAATGFGKSICYIVILYVCDYLYKSVMEASNFRYVLKRLKPGEAVVIVDYKMKLELGMHASEIQRDWYGKHGISLHGFYVIVQVAVDERRFTQSALDVGFGWMEKVFPNVQVYLFSDNGPHYHNTAVMLYLEKVNASFNISL</sequence>
<dbReference type="Gene3D" id="3.40.50.300">
    <property type="entry name" value="P-loop containing nucleotide triphosphate hydrolases"/>
    <property type="match status" value="1"/>
</dbReference>
<proteinExistence type="predicted"/>
<dbReference type="InterPro" id="IPR027417">
    <property type="entry name" value="P-loop_NTPase"/>
</dbReference>
<evidence type="ECO:0000313" key="1">
    <source>
        <dbReference type="EMBL" id="KAJ7387586.1"/>
    </source>
</evidence>
<comment type="caution">
    <text evidence="1">The sequence shown here is derived from an EMBL/GenBank/DDBJ whole genome shotgun (WGS) entry which is preliminary data.</text>
</comment>
<name>A0A9W9ZTH1_9CNID</name>
<dbReference type="SUPFAM" id="SSF52540">
    <property type="entry name" value="P-loop containing nucleoside triphosphate hydrolases"/>
    <property type="match status" value="2"/>
</dbReference>
<reference evidence="1" key="1">
    <citation type="submission" date="2023-01" db="EMBL/GenBank/DDBJ databases">
        <title>Genome assembly of the deep-sea coral Lophelia pertusa.</title>
        <authorList>
            <person name="Herrera S."/>
            <person name="Cordes E."/>
        </authorList>
    </citation>
    <scope>NUCLEOTIDE SEQUENCE</scope>
    <source>
        <strain evidence="1">USNM1676648</strain>
        <tissue evidence="1">Polyp</tissue>
    </source>
</reference>
<protein>
    <submittedName>
        <fullName evidence="1">Uncharacterized protein</fullName>
    </submittedName>
</protein>
<evidence type="ECO:0000313" key="2">
    <source>
        <dbReference type="Proteomes" id="UP001163046"/>
    </source>
</evidence>
<organism evidence="1 2">
    <name type="scientific">Desmophyllum pertusum</name>
    <dbReference type="NCBI Taxonomy" id="174260"/>
    <lineage>
        <taxon>Eukaryota</taxon>
        <taxon>Metazoa</taxon>
        <taxon>Cnidaria</taxon>
        <taxon>Anthozoa</taxon>
        <taxon>Hexacorallia</taxon>
        <taxon>Scleractinia</taxon>
        <taxon>Caryophylliina</taxon>
        <taxon>Caryophylliidae</taxon>
        <taxon>Desmophyllum</taxon>
    </lineage>
</organism>